<evidence type="ECO:0000313" key="2">
    <source>
        <dbReference type="EMBL" id="TFY81311.1"/>
    </source>
</evidence>
<reference evidence="2 3" key="1">
    <citation type="submission" date="2019-02" db="EMBL/GenBank/DDBJ databases">
        <title>Genome sequencing of the rare red list fungi Hericium alpestre (H. flagellum).</title>
        <authorList>
            <person name="Buettner E."/>
            <person name="Kellner H."/>
        </authorList>
    </citation>
    <scope>NUCLEOTIDE SEQUENCE [LARGE SCALE GENOMIC DNA]</scope>
    <source>
        <strain evidence="2 3">DSM 108284</strain>
    </source>
</reference>
<dbReference type="Proteomes" id="UP000298061">
    <property type="component" value="Unassembled WGS sequence"/>
</dbReference>
<organism evidence="2 3">
    <name type="scientific">Hericium alpestre</name>
    <dbReference type="NCBI Taxonomy" id="135208"/>
    <lineage>
        <taxon>Eukaryota</taxon>
        <taxon>Fungi</taxon>
        <taxon>Dikarya</taxon>
        <taxon>Basidiomycota</taxon>
        <taxon>Agaricomycotina</taxon>
        <taxon>Agaricomycetes</taxon>
        <taxon>Russulales</taxon>
        <taxon>Hericiaceae</taxon>
        <taxon>Hericium</taxon>
    </lineage>
</organism>
<evidence type="ECO:0000313" key="3">
    <source>
        <dbReference type="Proteomes" id="UP000298061"/>
    </source>
</evidence>
<sequence length="892" mass="97320">PFKAKEYGGPSISDEIISEVYLDFTTRTREAESQRYMRTIRGVTLSTDATFKVAKKAMVTDSKHKQTKVLTGGLTTAINEHTETMFWEMSRSQANAQLTNMLKGYVRRCKIQGVPLPEIAVVDSCCHFCSTIVEAMPNTQVVLDTYHLMMRYLAAVVNGLKNPHWSAIPQDVINAILKVRAMKGQPAKYWSQAEQEERLKGMYEKWVKKGTVWSAAVQKWNRLLLQIERRHNKNTKLTDRPQLPNIESGKRFGIVSSEHVQSINGVVESEMKKVQASPPTKDEIDDLINLVDRIELEDPDEVEPHSTAILKQLHIDPALRFIPQTERHSCHAAIQPTPPSAISEDQIDPRLHTCAMAAQNPSLSEDLLVSDAGQGSQEVHDLTEDSEFNVPPGTPLVADKNDCSCPSAAASPLPQPIHAMASRVTPGSSSMPKQSKRKQLELESHAARAEADLSNSSAQRGPAAKQPCLPVQSKGPTSVSVITSNITVPDRGSKIIRSRIDAFLRLQRYAGHDAAQAPTIPGTSQSNTHESSSLPHCGGATLPSILIPPLNGLTCTERFFSVLTSVHPHSVEIKGNIEFYLFMDMRYKHKWASFAMTSRMWIDATAAYNDCLLTKNNAKGLPTIKKQPEALIEKLKIIEGMIKTRIKERDFVSIQTGTTEFWEKHCSVVALEKPNAKLRKMQCCSDGIKITDKQEMPLPWPQPSGIYKDGTHFNLVAFLDTVHDYYECIIVDGQHILDLPSDLINFALTLDARLVKNHPEDRILFCLWDGLEIDGPPLDDRIIVVAGHRFLIIDPLIFVMGTGITQLTAAAGMGGRWLAAVTGRMGSGLLPVGLVDMGMGAGMGGSVGTGAGAGVGAGAGAGVGAGVGADGVDGGVGRQGLPPSRGWVSSGV</sequence>
<feature type="compositionally biased region" description="Polar residues" evidence="1">
    <location>
        <begin position="521"/>
        <end position="534"/>
    </location>
</feature>
<evidence type="ECO:0000256" key="1">
    <source>
        <dbReference type="SAM" id="MobiDB-lite"/>
    </source>
</evidence>
<dbReference type="OrthoDB" id="2651057at2759"/>
<gene>
    <name evidence="2" type="ORF">EWM64_g2701</name>
</gene>
<dbReference type="AlphaFoldDB" id="A0A4Z0A4X3"/>
<name>A0A4Z0A4X3_9AGAM</name>
<feature type="non-terminal residue" evidence="2">
    <location>
        <position position="1"/>
    </location>
</feature>
<dbReference type="STRING" id="135208.A0A4Z0A4X3"/>
<feature type="compositionally biased region" description="Basic and acidic residues" evidence="1">
    <location>
        <begin position="438"/>
        <end position="451"/>
    </location>
</feature>
<feature type="region of interest" description="Disordered" evidence="1">
    <location>
        <begin position="515"/>
        <end position="534"/>
    </location>
</feature>
<protein>
    <submittedName>
        <fullName evidence="2">Uncharacterized protein</fullName>
    </submittedName>
</protein>
<proteinExistence type="predicted"/>
<feature type="region of interest" description="Disordered" evidence="1">
    <location>
        <begin position="420"/>
        <end position="479"/>
    </location>
</feature>
<dbReference type="EMBL" id="SFCI01000226">
    <property type="protein sequence ID" value="TFY81311.1"/>
    <property type="molecule type" value="Genomic_DNA"/>
</dbReference>
<comment type="caution">
    <text evidence="2">The sequence shown here is derived from an EMBL/GenBank/DDBJ whole genome shotgun (WGS) entry which is preliminary data.</text>
</comment>
<keyword evidence="3" id="KW-1185">Reference proteome</keyword>
<accession>A0A4Z0A4X3</accession>
<feature type="region of interest" description="Disordered" evidence="1">
    <location>
        <begin position="371"/>
        <end position="401"/>
    </location>
</feature>